<sequence>MTNILKLTELIESNSARIRYYSCVTFLRNENEQEVEKWRPFGHPDGDIRDLSFLDAHQAVYVQHHEGKEPLEYRFWVTYSLHCFTKDYEHQTNEEKQSLMYHAPKESRPFCQHRYNLARTHLKRTILALPESNVIHAGYGSYAVIEVDLDGGDKAFYFVAFRAFREKKKLRLHVTSAYPISEKQKGKSVKFFTHCLQLIEK</sequence>
<reference evidence="1 2" key="1">
    <citation type="submission" date="2018-06" db="EMBL/GenBank/DDBJ databases">
        <authorList>
            <consortium name="Pathogen Informatics"/>
            <person name="Doyle S."/>
        </authorList>
    </citation>
    <scope>NUCLEOTIDE SEQUENCE [LARGE SCALE GENOMIC DNA]</scope>
    <source>
        <strain evidence="1 2">NCTC11126</strain>
    </source>
</reference>
<dbReference type="NCBIfam" id="NF007263">
    <property type="entry name" value="PRK09717.1"/>
    <property type="match status" value="1"/>
</dbReference>
<accession>A0A2X1KVS0</accession>
<keyword evidence="1" id="KW-0346">Stress response</keyword>
<dbReference type="AlphaFoldDB" id="A0A2X1KVS0"/>
<dbReference type="EMBL" id="UARS01000011">
    <property type="protein sequence ID" value="SPW56862.1"/>
    <property type="molecule type" value="Genomic_DNA"/>
</dbReference>
<name>A0A2X1KVS0_ECOLX</name>
<gene>
    <name evidence="1" type="primary">htrC</name>
    <name evidence="1" type="ORF">NCTC11126_05468</name>
</gene>
<organism evidence="1 2">
    <name type="scientific">Escherichia coli</name>
    <dbReference type="NCBI Taxonomy" id="562"/>
    <lineage>
        <taxon>Bacteria</taxon>
        <taxon>Pseudomonadati</taxon>
        <taxon>Pseudomonadota</taxon>
        <taxon>Gammaproteobacteria</taxon>
        <taxon>Enterobacterales</taxon>
        <taxon>Enterobacteriaceae</taxon>
        <taxon>Escherichia</taxon>
    </lineage>
</organism>
<evidence type="ECO:0000313" key="1">
    <source>
        <dbReference type="EMBL" id="SPW56862.1"/>
    </source>
</evidence>
<dbReference type="Proteomes" id="UP000250561">
    <property type="component" value="Unassembled WGS sequence"/>
</dbReference>
<protein>
    <submittedName>
        <fullName evidence="1">Heat shock protein C</fullName>
    </submittedName>
</protein>
<evidence type="ECO:0000313" key="2">
    <source>
        <dbReference type="Proteomes" id="UP000250561"/>
    </source>
</evidence>
<proteinExistence type="predicted"/>